<accession>A0A061QL31</accession>
<reference evidence="2" key="1">
    <citation type="submission" date="2014-05" db="EMBL/GenBank/DDBJ databases">
        <title>The transcriptome of the halophilic microalga Tetraselmis sp. GSL018 isolated from the Great Salt Lake, Utah.</title>
        <authorList>
            <person name="Jinkerson R.E."/>
            <person name="D'Adamo S."/>
            <person name="Posewitz M.C."/>
        </authorList>
    </citation>
    <scope>NUCLEOTIDE SEQUENCE</scope>
    <source>
        <strain evidence="2">GSL018</strain>
    </source>
</reference>
<sequence>MHNSPGPFDYTTCKQQQCEGGPKYSLQGKTTEKEPSHAPGPGDYTAGPRKEGAEYSIRGKLSHGSPWAVALRHAREGAPGPGSYEDVKPFPRPLGSVVSSMMKKPTKKSS</sequence>
<protein>
    <submittedName>
        <fullName evidence="2">Uncharacterized protein</fullName>
    </submittedName>
</protein>
<organism evidence="2">
    <name type="scientific">Tetraselmis sp. GSL018</name>
    <dbReference type="NCBI Taxonomy" id="582737"/>
    <lineage>
        <taxon>Eukaryota</taxon>
        <taxon>Viridiplantae</taxon>
        <taxon>Chlorophyta</taxon>
        <taxon>core chlorophytes</taxon>
        <taxon>Chlorodendrophyceae</taxon>
        <taxon>Chlorodendrales</taxon>
        <taxon>Chlorodendraceae</taxon>
        <taxon>Tetraselmis</taxon>
    </lineage>
</organism>
<dbReference type="EMBL" id="GBEZ01026783">
    <property type="protein sequence ID" value="JAC60458.1"/>
    <property type="molecule type" value="Transcribed_RNA"/>
</dbReference>
<feature type="region of interest" description="Disordered" evidence="1">
    <location>
        <begin position="1"/>
        <end position="53"/>
    </location>
</feature>
<gene>
    <name evidence="2" type="ORF">TSPGSL018_28934</name>
</gene>
<feature type="region of interest" description="Disordered" evidence="1">
    <location>
        <begin position="74"/>
        <end position="110"/>
    </location>
</feature>
<dbReference type="AlphaFoldDB" id="A0A061QL31"/>
<evidence type="ECO:0000313" key="2">
    <source>
        <dbReference type="EMBL" id="JAC60458.1"/>
    </source>
</evidence>
<evidence type="ECO:0000256" key="1">
    <source>
        <dbReference type="SAM" id="MobiDB-lite"/>
    </source>
</evidence>
<name>A0A061QL31_9CHLO</name>
<proteinExistence type="predicted"/>